<protein>
    <submittedName>
        <fullName evidence="1">Uncharacterized protein</fullName>
    </submittedName>
</protein>
<organism evidence="1 2">
    <name type="scientific">Candidatus Doriopsillibacter californiensis</name>
    <dbReference type="NCBI Taxonomy" id="2970740"/>
    <lineage>
        <taxon>Bacteria</taxon>
        <taxon>Pseudomonadati</taxon>
        <taxon>Pseudomonadota</taxon>
        <taxon>Gammaproteobacteria</taxon>
        <taxon>Candidatus Tethybacterales</taxon>
        <taxon>Candidatus Persebacteraceae</taxon>
        <taxon>Candidatus Doriopsillibacter</taxon>
    </lineage>
</organism>
<reference evidence="1" key="2">
    <citation type="journal article" date="2023" name="Microbiome">
        <title>Synthase-selected sorting approach identifies a beta-lactone synthase in a nudibranch symbiotic bacterium.</title>
        <authorList>
            <person name="Dzunkova M."/>
            <person name="La Clair J.J."/>
            <person name="Tyml T."/>
            <person name="Doud D."/>
            <person name="Schulz F."/>
            <person name="Piquer-Esteban S."/>
            <person name="Porcel Sanchis D."/>
            <person name="Osborn A."/>
            <person name="Robinson D."/>
            <person name="Louie K.B."/>
            <person name="Bowen B.P."/>
            <person name="Bowers R.M."/>
            <person name="Lee J."/>
            <person name="Arnau V."/>
            <person name="Diaz-Villanueva W."/>
            <person name="Stepanauskas R."/>
            <person name="Gosliner T."/>
            <person name="Date S.V."/>
            <person name="Northen T.R."/>
            <person name="Cheng J.F."/>
            <person name="Burkart M.D."/>
            <person name="Woyke T."/>
        </authorList>
    </citation>
    <scope>NUCLEOTIDE SEQUENCE</scope>
    <source>
        <strain evidence="1">Df01</strain>
    </source>
</reference>
<sequence>MLGGVAGAGGMLIVFPFLFPPPEVNETVSDSILTVISDIRFREDSAGQDSAHLGRGDAAAFAFIK</sequence>
<gene>
    <name evidence="1" type="ORF">NQX30_05800</name>
</gene>
<proteinExistence type="predicted"/>
<keyword evidence="2" id="KW-1185">Reference proteome</keyword>
<evidence type="ECO:0000313" key="2">
    <source>
        <dbReference type="Proteomes" id="UP001168167"/>
    </source>
</evidence>
<accession>A0ABT7QMD5</accession>
<name>A0ABT7QMD5_9GAMM</name>
<dbReference type="Proteomes" id="UP001168167">
    <property type="component" value="Unassembled WGS sequence"/>
</dbReference>
<comment type="caution">
    <text evidence="1">The sequence shown here is derived from an EMBL/GenBank/DDBJ whole genome shotgun (WGS) entry which is preliminary data.</text>
</comment>
<reference evidence="1" key="1">
    <citation type="submission" date="2022-08" db="EMBL/GenBank/DDBJ databases">
        <authorList>
            <person name="Dzunkova M."/>
            <person name="La Clair J."/>
            <person name="Tyml T."/>
            <person name="Doud D."/>
            <person name="Schulz F."/>
            <person name="Piquer S."/>
            <person name="Porcel Sanchis D."/>
            <person name="Osborn A."/>
            <person name="Robinson D."/>
            <person name="Louie K.B."/>
            <person name="Bowen B.P."/>
            <person name="Bowers R."/>
            <person name="Lee J."/>
            <person name="Arnau Llombart V."/>
            <person name="Diaz Villanueva W."/>
            <person name="Gosliner T."/>
            <person name="Northen T."/>
            <person name="Cheng J.-F."/>
            <person name="Burkart M.D."/>
            <person name="Woyke T."/>
        </authorList>
    </citation>
    <scope>NUCLEOTIDE SEQUENCE</scope>
    <source>
        <strain evidence="1">Df01</strain>
    </source>
</reference>
<evidence type="ECO:0000313" key="1">
    <source>
        <dbReference type="EMBL" id="MDM5147879.1"/>
    </source>
</evidence>
<dbReference type="EMBL" id="JANQAO010000003">
    <property type="protein sequence ID" value="MDM5147879.1"/>
    <property type="molecule type" value="Genomic_DNA"/>
</dbReference>